<name>A0ABD4UJP9_9BURK</name>
<dbReference type="AlphaFoldDB" id="A0ABD4UJP9"/>
<sequence length="106" mass="11900">MKTFLSWLVLVGIIGGCAYRGVFSDAAKQEPARDRAQARADATPHVIREADGCKVYAFKADDKWHYFTRCSDGTVTTERNWTESRRQGKQTITENKSETIVTKGAQ</sequence>
<proteinExistence type="predicted"/>
<protein>
    <recommendedName>
        <fullName evidence="4">Lipoprotein</fullName>
    </recommendedName>
</protein>
<comment type="caution">
    <text evidence="2">The sequence shown here is derived from an EMBL/GenBank/DDBJ whole genome shotgun (WGS) entry which is preliminary data.</text>
</comment>
<dbReference type="RefSeq" id="WP_080324232.1">
    <property type="nucleotide sequence ID" value="NZ_JYMX02000023.1"/>
</dbReference>
<dbReference type="Proteomes" id="UP000191686">
    <property type="component" value="Unassembled WGS sequence"/>
</dbReference>
<evidence type="ECO:0000313" key="3">
    <source>
        <dbReference type="Proteomes" id="UP000191686"/>
    </source>
</evidence>
<evidence type="ECO:0000313" key="2">
    <source>
        <dbReference type="EMBL" id="MCW3714573.1"/>
    </source>
</evidence>
<dbReference type="InterPro" id="IPR032618">
    <property type="entry name" value="DUF4884"/>
</dbReference>
<feature type="compositionally biased region" description="Polar residues" evidence="1">
    <location>
        <begin position="89"/>
        <end position="106"/>
    </location>
</feature>
<reference evidence="2 3" key="1">
    <citation type="journal article" date="2017" name="Front. Microbiol.">
        <title>Genomics reveals a unique clone of Burkholderia cenocepacia harbouring an actively excising novel genomic island.</title>
        <authorList>
            <person name="Patil P."/>
            <person name="Mali S."/>
            <person name="Midha S."/>
            <person name="Gautam V."/>
            <person name="Dash L."/>
            <person name="Kumar S."/>
            <person name="Shastri J."/>
            <person name="Singhal L."/>
            <person name="Patil P.B."/>
        </authorList>
    </citation>
    <scope>NUCLEOTIDE SEQUENCE [LARGE SCALE GENOMIC DNA]</scope>
    <source>
        <strain evidence="2 3">BC-19</strain>
    </source>
</reference>
<accession>A0ABD4UJP9</accession>
<organism evidence="2 3">
    <name type="scientific">Burkholderia cenocepacia</name>
    <dbReference type="NCBI Taxonomy" id="95486"/>
    <lineage>
        <taxon>Bacteria</taxon>
        <taxon>Pseudomonadati</taxon>
        <taxon>Pseudomonadota</taxon>
        <taxon>Betaproteobacteria</taxon>
        <taxon>Burkholderiales</taxon>
        <taxon>Burkholderiaceae</taxon>
        <taxon>Burkholderia</taxon>
        <taxon>Burkholderia cepacia complex</taxon>
    </lineage>
</organism>
<gene>
    <name evidence="2" type="ORF">UE95_025110</name>
</gene>
<evidence type="ECO:0008006" key="4">
    <source>
        <dbReference type="Google" id="ProtNLM"/>
    </source>
</evidence>
<feature type="region of interest" description="Disordered" evidence="1">
    <location>
        <begin position="78"/>
        <end position="106"/>
    </location>
</feature>
<evidence type="ECO:0000256" key="1">
    <source>
        <dbReference type="SAM" id="MobiDB-lite"/>
    </source>
</evidence>
<reference evidence="2 3" key="2">
    <citation type="journal article" date="2017" name="Front. Microbiol.">
        <title>Genomics Reveals a Unique Clone of Burkholderia cenocepacia Harboring an Actively Excising Novel Genomic Island.</title>
        <authorList>
            <person name="Patil P.P."/>
            <person name="Mali S."/>
            <person name="Midha S."/>
            <person name="Gautam V."/>
            <person name="Dash L."/>
            <person name="Kumar S."/>
            <person name="Shastri J."/>
            <person name="Singhal L."/>
            <person name="Patil P.B."/>
        </authorList>
    </citation>
    <scope>NUCLEOTIDE SEQUENCE [LARGE SCALE GENOMIC DNA]</scope>
    <source>
        <strain evidence="2 3">BC-19</strain>
    </source>
</reference>
<dbReference type="EMBL" id="JYMX02000023">
    <property type="protein sequence ID" value="MCW3714573.1"/>
    <property type="molecule type" value="Genomic_DNA"/>
</dbReference>
<dbReference type="PROSITE" id="PS51257">
    <property type="entry name" value="PROKAR_LIPOPROTEIN"/>
    <property type="match status" value="1"/>
</dbReference>
<dbReference type="Pfam" id="PF16225">
    <property type="entry name" value="DUF4884"/>
    <property type="match status" value="1"/>
</dbReference>